<feature type="domain" description="YhdP central" evidence="2">
    <location>
        <begin position="378"/>
        <end position="793"/>
    </location>
</feature>
<keyword evidence="1" id="KW-0472">Membrane</keyword>
<accession>A0A369TRB1</accession>
<dbReference type="Pfam" id="PF13116">
    <property type="entry name" value="YhdP"/>
    <property type="match status" value="1"/>
</dbReference>
<sequence>MTDPESRAPIAPPRRRRRAGLWVLLCFVLVVSGLGVGVWAAVGKPLSAPEWLRDRIADRLAAAVPDLAVTFGELGVVVQPGGNARIRLGEVDVATPAGAPVASLESVEVALSLGALLRGQLSLRDARVAGVFLSMQRDADGRLGLALGQAFDPTRERPDVPTLVAGLDRLLTDPRLAGLRRIEAEAVTLRYDDDRARRGWTADGGQLRLVRDGATLRFDGTLSVLGGGGSVASLAVNAESPIGQSWVEFGLNLSDLPSGDIATQSPGLSWLRALRAPISGALRGRLDAGGGLGPLNATLQIGAGVLQPNLRTKPIPFRGARTYFTYDPAQDQLRFAEISVDSELGAASAEGRATIQNDDGGWPEALLGQFTLSGLTADPGGFLARDIDLARAEMDFRLELAPFRLTLGRLRIDDPSLPVHLSGAFTAGEAGWQVALDGSVARAAPDQIAAYWPPTLSPRTRDWFTRNVLGGEARDVQMALRAEEGARPSLYLDFGFRDARLRYARTLPEVTGGAGQFTLIDNRLSVMVDAGIVTPPEGGALDIAGSSFAIPDTRQKPATGELALRAAGPVTAALSFLDQEPLEILTKAGRPVDLAEGRAEVSGRLTLPLRKGIRLPDMDFAFAGRLLDVSSDTVVPGRRLAGENLTLSVTPSQLQISGPVDFSGVPVSGSWTLPLGQPGAGSRVDGTVTLSAQSLAALGIALPPGLVSGSGPAELTLDLARGQAPRFALGSDLAGLGLSLPQIGWQLSRGATGRLAVSGQLGTNPRIEALSLNAGGLVTSGRVDLAPGGRLERIVLDRVRLNGWLDAPVVLTGRGPGQAPAVAVNGGSVDLRRAPFGTGGGGGGGNGTTVTVALDRLQLSDGIVLRNLRGRFDTRGGLRGDFTGNMTPKAPIRGQVLPQNGRTALRLAADEAGRVLDAAGLLRNVQGGRLTLNLVPVAGAPGHYDGALRVLEPRLRDAPAIASLLDAVSIVGLIDQLEGPGIYFSEVDARFRLTPSQVILQRSSATGPSMGISMDGYFNLGTRQLDMQGVVSPIYVLNSIGSFLTRKGEGLIGFNFTLGGPASRPRVAVNPLSVFTPGMFREIFRRPPPGSAQPSQ</sequence>
<feature type="transmembrane region" description="Helical" evidence="1">
    <location>
        <begin position="21"/>
        <end position="42"/>
    </location>
</feature>
<name>A0A369TRB1_9RHOB</name>
<evidence type="ECO:0000313" key="4">
    <source>
        <dbReference type="Proteomes" id="UP000253977"/>
    </source>
</evidence>
<keyword evidence="1" id="KW-1133">Transmembrane helix</keyword>
<keyword evidence="1" id="KW-0812">Transmembrane</keyword>
<evidence type="ECO:0000259" key="2">
    <source>
        <dbReference type="Pfam" id="PF13116"/>
    </source>
</evidence>
<organism evidence="3 4">
    <name type="scientific">Thalassococcus profundi</name>
    <dbReference type="NCBI Taxonomy" id="2282382"/>
    <lineage>
        <taxon>Bacteria</taxon>
        <taxon>Pseudomonadati</taxon>
        <taxon>Pseudomonadota</taxon>
        <taxon>Alphaproteobacteria</taxon>
        <taxon>Rhodobacterales</taxon>
        <taxon>Roseobacteraceae</taxon>
        <taxon>Thalassococcus</taxon>
    </lineage>
</organism>
<dbReference type="Proteomes" id="UP000253977">
    <property type="component" value="Unassembled WGS sequence"/>
</dbReference>
<dbReference type="InterPro" id="IPR025263">
    <property type="entry name" value="YhdP_central"/>
</dbReference>
<evidence type="ECO:0000313" key="3">
    <source>
        <dbReference type="EMBL" id="RDD67442.1"/>
    </source>
</evidence>
<dbReference type="OrthoDB" id="7161641at2"/>
<protein>
    <recommendedName>
        <fullName evidence="2">YhdP central domain-containing protein</fullName>
    </recommendedName>
</protein>
<proteinExistence type="predicted"/>
<keyword evidence="4" id="KW-1185">Reference proteome</keyword>
<comment type="caution">
    <text evidence="3">The sequence shown here is derived from an EMBL/GenBank/DDBJ whole genome shotgun (WGS) entry which is preliminary data.</text>
</comment>
<reference evidence="3 4" key="1">
    <citation type="submission" date="2018-07" db="EMBL/GenBank/DDBJ databases">
        <title>Thalassococcus profundi sp. nov., a marine bacterium isolated from deep seawater of Okinawa Trough.</title>
        <authorList>
            <person name="Yu M."/>
        </authorList>
    </citation>
    <scope>NUCLEOTIDE SEQUENCE [LARGE SCALE GENOMIC DNA]</scope>
    <source>
        <strain evidence="3 4">WRAS1</strain>
    </source>
</reference>
<dbReference type="EMBL" id="QPMK01000003">
    <property type="protein sequence ID" value="RDD67442.1"/>
    <property type="molecule type" value="Genomic_DNA"/>
</dbReference>
<evidence type="ECO:0000256" key="1">
    <source>
        <dbReference type="SAM" id="Phobius"/>
    </source>
</evidence>
<gene>
    <name evidence="3" type="ORF">DU478_06925</name>
</gene>
<dbReference type="RefSeq" id="WP_114510192.1">
    <property type="nucleotide sequence ID" value="NZ_QPMK01000003.1"/>
</dbReference>
<dbReference type="AlphaFoldDB" id="A0A369TRB1"/>